<accession>A0ABY6KWV9</accession>
<dbReference type="Proteomes" id="UP001235939">
    <property type="component" value="Chromosome 10"/>
</dbReference>
<dbReference type="PANTHER" id="PTHR46060">
    <property type="entry name" value="MARINER MOS1 TRANSPOSASE-LIKE PROTEIN"/>
    <property type="match status" value="1"/>
</dbReference>
<feature type="compositionally biased region" description="Basic and acidic residues" evidence="2">
    <location>
        <begin position="17"/>
        <end position="27"/>
    </location>
</feature>
<dbReference type="EMBL" id="CP092872">
    <property type="protein sequence ID" value="UYV73356.1"/>
    <property type="molecule type" value="Genomic_DNA"/>
</dbReference>
<dbReference type="SUPFAM" id="SSF46689">
    <property type="entry name" value="Homeodomain-like"/>
    <property type="match status" value="1"/>
</dbReference>
<dbReference type="InterPro" id="IPR009057">
    <property type="entry name" value="Homeodomain-like_sf"/>
</dbReference>
<dbReference type="PANTHER" id="PTHR46060:SF1">
    <property type="entry name" value="MARINER MOS1 TRANSPOSASE-LIKE PROTEIN"/>
    <property type="match status" value="1"/>
</dbReference>
<gene>
    <name evidence="3" type="ORF">LAZ67_10002830</name>
</gene>
<reference evidence="3 4" key="1">
    <citation type="submission" date="2022-01" db="EMBL/GenBank/DDBJ databases">
        <title>A chromosomal length assembly of Cordylochernes scorpioides.</title>
        <authorList>
            <person name="Zeh D."/>
            <person name="Zeh J."/>
        </authorList>
    </citation>
    <scope>NUCLEOTIDE SEQUENCE [LARGE SCALE GENOMIC DNA]</scope>
    <source>
        <strain evidence="3">IN4F17</strain>
        <tissue evidence="3">Whole Body</tissue>
    </source>
</reference>
<sequence>MSRRRVFEWYKRFKEGREEAADNERSGRPSTSTTPEKVDKVLELVREDRRITVREVAEEAGILFGSTQSIMKGILGVRKLNAVLVPKDLTFDQNFLFELLDQSVKYEKDVSIENFCCGPRVPPQHRFPHYLLHRRIAEKAITLELIKMGNSYRRNFSELLKLKDVAMAAALQKIDIDPEQQLYTPMIVDIATAVIEMYGEI</sequence>
<organism evidence="3 4">
    <name type="scientific">Cordylochernes scorpioides</name>
    <dbReference type="NCBI Taxonomy" id="51811"/>
    <lineage>
        <taxon>Eukaryota</taxon>
        <taxon>Metazoa</taxon>
        <taxon>Ecdysozoa</taxon>
        <taxon>Arthropoda</taxon>
        <taxon>Chelicerata</taxon>
        <taxon>Arachnida</taxon>
        <taxon>Pseudoscorpiones</taxon>
        <taxon>Cheliferoidea</taxon>
        <taxon>Chernetidae</taxon>
        <taxon>Cordylochernes</taxon>
    </lineage>
</organism>
<comment type="subcellular location">
    <subcellularLocation>
        <location evidence="1">Nucleus</location>
    </subcellularLocation>
</comment>
<evidence type="ECO:0000256" key="2">
    <source>
        <dbReference type="SAM" id="MobiDB-lite"/>
    </source>
</evidence>
<evidence type="ECO:0000256" key="1">
    <source>
        <dbReference type="ARBA" id="ARBA00004123"/>
    </source>
</evidence>
<dbReference type="InterPro" id="IPR052709">
    <property type="entry name" value="Transposase-MT_Hybrid"/>
</dbReference>
<keyword evidence="4" id="KW-1185">Reference proteome</keyword>
<proteinExistence type="predicted"/>
<dbReference type="Pfam" id="PF13565">
    <property type="entry name" value="HTH_32"/>
    <property type="match status" value="1"/>
</dbReference>
<name>A0ABY6KWV9_9ARAC</name>
<evidence type="ECO:0000313" key="3">
    <source>
        <dbReference type="EMBL" id="UYV73356.1"/>
    </source>
</evidence>
<feature type="region of interest" description="Disordered" evidence="2">
    <location>
        <begin position="17"/>
        <end position="36"/>
    </location>
</feature>
<protein>
    <submittedName>
        <fullName evidence="3">Uncharacterized protein</fullName>
    </submittedName>
</protein>
<evidence type="ECO:0000313" key="4">
    <source>
        <dbReference type="Proteomes" id="UP001235939"/>
    </source>
</evidence>